<dbReference type="eggNOG" id="ENOG502TMTK">
    <property type="taxonomic scope" value="Eukaryota"/>
</dbReference>
<name>A0A0W0FMD3_MONRR</name>
<dbReference type="InterPro" id="IPR056775">
    <property type="entry name" value="YABBY_C"/>
</dbReference>
<gene>
    <name evidence="3" type="ORF">WG66_9966</name>
</gene>
<protein>
    <recommendedName>
        <fullName evidence="2">YABBY protein C-terminal domain-containing protein</fullName>
    </recommendedName>
</protein>
<feature type="region of interest" description="Disordered" evidence="1">
    <location>
        <begin position="1"/>
        <end position="83"/>
    </location>
</feature>
<dbReference type="SUPFAM" id="SSF47095">
    <property type="entry name" value="HMG-box"/>
    <property type="match status" value="1"/>
</dbReference>
<reference evidence="3 4" key="1">
    <citation type="submission" date="2015-12" db="EMBL/GenBank/DDBJ databases">
        <title>Draft genome sequence of Moniliophthora roreri, the causal agent of frosty pod rot of cacao.</title>
        <authorList>
            <person name="Aime M.C."/>
            <person name="Diaz-Valderrama J.R."/>
            <person name="Kijpornyongpan T."/>
            <person name="Phillips-Mora W."/>
        </authorList>
    </citation>
    <scope>NUCLEOTIDE SEQUENCE [LARGE SCALE GENOMIC DNA]</scope>
    <source>
        <strain evidence="3 4">MCA 2952</strain>
    </source>
</reference>
<dbReference type="Pfam" id="PF04690">
    <property type="entry name" value="YABBY"/>
    <property type="match status" value="1"/>
</dbReference>
<dbReference type="Gene3D" id="1.10.30.10">
    <property type="entry name" value="High mobility group box domain"/>
    <property type="match status" value="1"/>
</dbReference>
<comment type="caution">
    <text evidence="3">The sequence shown here is derived from an EMBL/GenBank/DDBJ whole genome shotgun (WGS) entry which is preliminary data.</text>
</comment>
<sequence>MAPHNTKKGGSSKSSGKGTTPKSKKAKSPGGSKKKLTPFNKFMRSEMARLKEDEPEMSHQDRFKVATANWKTAPENPKREKGD</sequence>
<feature type="compositionally biased region" description="Low complexity" evidence="1">
    <location>
        <begin position="8"/>
        <end position="21"/>
    </location>
</feature>
<feature type="compositionally biased region" description="Basic and acidic residues" evidence="1">
    <location>
        <begin position="43"/>
        <end position="64"/>
    </location>
</feature>
<dbReference type="CDD" id="cd00084">
    <property type="entry name" value="HMG-box_SF"/>
    <property type="match status" value="1"/>
</dbReference>
<evidence type="ECO:0000313" key="3">
    <source>
        <dbReference type="EMBL" id="KTB37482.1"/>
    </source>
</evidence>
<accession>A0A0W0FMD3</accession>
<dbReference type="AlphaFoldDB" id="A0A0W0FMD3"/>
<evidence type="ECO:0000313" key="4">
    <source>
        <dbReference type="Proteomes" id="UP000054988"/>
    </source>
</evidence>
<dbReference type="Proteomes" id="UP000054988">
    <property type="component" value="Unassembled WGS sequence"/>
</dbReference>
<evidence type="ECO:0000256" key="1">
    <source>
        <dbReference type="SAM" id="MobiDB-lite"/>
    </source>
</evidence>
<feature type="domain" description="YABBY protein C-terminal" evidence="2">
    <location>
        <begin position="24"/>
        <end position="76"/>
    </location>
</feature>
<proteinExistence type="predicted"/>
<feature type="compositionally biased region" description="Basic residues" evidence="1">
    <location>
        <begin position="22"/>
        <end position="36"/>
    </location>
</feature>
<evidence type="ECO:0000259" key="2">
    <source>
        <dbReference type="Pfam" id="PF04690"/>
    </source>
</evidence>
<dbReference type="EMBL" id="LATX01001846">
    <property type="protein sequence ID" value="KTB37482.1"/>
    <property type="molecule type" value="Genomic_DNA"/>
</dbReference>
<dbReference type="InterPro" id="IPR036910">
    <property type="entry name" value="HMG_box_dom_sf"/>
</dbReference>
<organism evidence="3 4">
    <name type="scientific">Moniliophthora roreri</name>
    <name type="common">Frosty pod rot fungus</name>
    <name type="synonym">Monilia roreri</name>
    <dbReference type="NCBI Taxonomy" id="221103"/>
    <lineage>
        <taxon>Eukaryota</taxon>
        <taxon>Fungi</taxon>
        <taxon>Dikarya</taxon>
        <taxon>Basidiomycota</taxon>
        <taxon>Agaricomycotina</taxon>
        <taxon>Agaricomycetes</taxon>
        <taxon>Agaricomycetidae</taxon>
        <taxon>Agaricales</taxon>
        <taxon>Marasmiineae</taxon>
        <taxon>Marasmiaceae</taxon>
        <taxon>Moniliophthora</taxon>
    </lineage>
</organism>